<dbReference type="InterPro" id="IPR025736">
    <property type="entry name" value="PucR_C-HTH_dom"/>
</dbReference>
<dbReference type="Proteomes" id="UP000582231">
    <property type="component" value="Unassembled WGS sequence"/>
</dbReference>
<dbReference type="GO" id="GO:0003677">
    <property type="term" value="F:DNA binding"/>
    <property type="evidence" value="ECO:0007669"/>
    <property type="project" value="UniProtKB-KW"/>
</dbReference>
<dbReference type="InterPro" id="IPR042070">
    <property type="entry name" value="PucR_C-HTH_sf"/>
</dbReference>
<dbReference type="EMBL" id="JACCBF010000001">
    <property type="protein sequence ID" value="NYD29185.1"/>
    <property type="molecule type" value="Genomic_DNA"/>
</dbReference>
<gene>
    <name evidence="3" type="ORF">BJ958_000731</name>
</gene>
<dbReference type="Pfam" id="PF07905">
    <property type="entry name" value="PucR"/>
    <property type="match status" value="1"/>
</dbReference>
<organism evidence="3 4">
    <name type="scientific">Nocardioides kongjuensis</name>
    <dbReference type="NCBI Taxonomy" id="349522"/>
    <lineage>
        <taxon>Bacteria</taxon>
        <taxon>Bacillati</taxon>
        <taxon>Actinomycetota</taxon>
        <taxon>Actinomycetes</taxon>
        <taxon>Propionibacteriales</taxon>
        <taxon>Nocardioidaceae</taxon>
        <taxon>Nocardioides</taxon>
    </lineage>
</organism>
<evidence type="ECO:0000259" key="2">
    <source>
        <dbReference type="Pfam" id="PF13556"/>
    </source>
</evidence>
<name>A0A852RD76_9ACTN</name>
<dbReference type="PANTHER" id="PTHR33744:SF1">
    <property type="entry name" value="DNA-BINDING TRANSCRIPTIONAL ACTIVATOR ADER"/>
    <property type="match status" value="1"/>
</dbReference>
<keyword evidence="3" id="KW-0238">DNA-binding</keyword>
<dbReference type="PANTHER" id="PTHR33744">
    <property type="entry name" value="CARBOHYDRATE DIACID REGULATOR"/>
    <property type="match status" value="1"/>
</dbReference>
<proteinExistence type="predicted"/>
<feature type="domain" description="Purine catabolism PurC-like" evidence="1">
    <location>
        <begin position="13"/>
        <end position="129"/>
    </location>
</feature>
<accession>A0A852RD76</accession>
<dbReference type="Pfam" id="PF13556">
    <property type="entry name" value="HTH_30"/>
    <property type="match status" value="1"/>
</dbReference>
<evidence type="ECO:0000259" key="1">
    <source>
        <dbReference type="Pfam" id="PF07905"/>
    </source>
</evidence>
<dbReference type="RefSeq" id="WP_179725588.1">
    <property type="nucleotide sequence ID" value="NZ_BAABEF010000001.1"/>
</dbReference>
<dbReference type="InterPro" id="IPR051448">
    <property type="entry name" value="CdaR-like_regulators"/>
</dbReference>
<sequence length="525" mass="55491">MLLNDAFEVPLAELLANPALGLTQVAGPTDTVSISAVATTELADPTPYLEQGELLLTSGLGLADEPGGIGVYVERVATAGVAALGFGVEPVFPEVPRALVEACEQHRLRLLDVPTGTPFVAVSRAFTEEVARRQQREFETEARAMAALAGAAGGADPIRSLVRQLSRRTGATAVLLDPDGNALATGGRLPAPPVRQLLRDHAASLQQGGAALATTSTLGDRLHLNLQVVPTGSSAGSRLVLALTSANALTLSERRTTASALWLLAALVSPRYALEARTEGIAALVRLLTRGHVDDLDRLLRSGAAAQGEHWVVVRGQSTRSPRGRRDTAVDIATLRTALGTPYLDLADGRLTALAPCDRTDPPAPPADVAALGWALGYSAPFRIDELSEARAQADRMLRRALAGEAAVVVHRETDVAVDSLVQREEATAFARSLLRNVHELPDDQAAALLATLHTWLSCHGSTERTSTILGVHRNTVRHRLTQVATLLDADLQDPETRMTLWFALGWSGDGADRAGPGGIRPARP</sequence>
<evidence type="ECO:0000313" key="3">
    <source>
        <dbReference type="EMBL" id="NYD29185.1"/>
    </source>
</evidence>
<keyword evidence="4" id="KW-1185">Reference proteome</keyword>
<reference evidence="3 4" key="1">
    <citation type="submission" date="2020-07" db="EMBL/GenBank/DDBJ databases">
        <title>Sequencing the genomes of 1000 actinobacteria strains.</title>
        <authorList>
            <person name="Klenk H.-P."/>
        </authorList>
    </citation>
    <scope>NUCLEOTIDE SEQUENCE [LARGE SCALE GENOMIC DNA]</scope>
    <source>
        <strain evidence="3 4">DSM 19082</strain>
    </source>
</reference>
<dbReference type="AlphaFoldDB" id="A0A852RD76"/>
<dbReference type="InterPro" id="IPR012914">
    <property type="entry name" value="PucR_dom"/>
</dbReference>
<feature type="domain" description="PucR C-terminal helix-turn-helix" evidence="2">
    <location>
        <begin position="449"/>
        <end position="505"/>
    </location>
</feature>
<comment type="caution">
    <text evidence="3">The sequence shown here is derived from an EMBL/GenBank/DDBJ whole genome shotgun (WGS) entry which is preliminary data.</text>
</comment>
<evidence type="ECO:0000313" key="4">
    <source>
        <dbReference type="Proteomes" id="UP000582231"/>
    </source>
</evidence>
<dbReference type="Gene3D" id="1.10.10.2840">
    <property type="entry name" value="PucR C-terminal helix-turn-helix domain"/>
    <property type="match status" value="1"/>
</dbReference>
<protein>
    <submittedName>
        <fullName evidence="3">DNA-binding PucR family transcriptional regulator</fullName>
    </submittedName>
</protein>